<protein>
    <submittedName>
        <fullName evidence="1">Uncharacterized protein</fullName>
    </submittedName>
</protein>
<accession>A0A2P2PIT2</accession>
<dbReference type="EMBL" id="GGEC01074204">
    <property type="protein sequence ID" value="MBX54688.1"/>
    <property type="molecule type" value="Transcribed_RNA"/>
</dbReference>
<organism evidence="1">
    <name type="scientific">Rhizophora mucronata</name>
    <name type="common">Asiatic mangrove</name>
    <dbReference type="NCBI Taxonomy" id="61149"/>
    <lineage>
        <taxon>Eukaryota</taxon>
        <taxon>Viridiplantae</taxon>
        <taxon>Streptophyta</taxon>
        <taxon>Embryophyta</taxon>
        <taxon>Tracheophyta</taxon>
        <taxon>Spermatophyta</taxon>
        <taxon>Magnoliopsida</taxon>
        <taxon>eudicotyledons</taxon>
        <taxon>Gunneridae</taxon>
        <taxon>Pentapetalae</taxon>
        <taxon>rosids</taxon>
        <taxon>fabids</taxon>
        <taxon>Malpighiales</taxon>
        <taxon>Rhizophoraceae</taxon>
        <taxon>Rhizophora</taxon>
    </lineage>
</organism>
<reference evidence="1" key="1">
    <citation type="submission" date="2018-02" db="EMBL/GenBank/DDBJ databases">
        <title>Rhizophora mucronata_Transcriptome.</title>
        <authorList>
            <person name="Meera S.P."/>
            <person name="Sreeshan A."/>
            <person name="Augustine A."/>
        </authorList>
    </citation>
    <scope>NUCLEOTIDE SEQUENCE</scope>
    <source>
        <tissue evidence="1">Leaf</tissue>
    </source>
</reference>
<evidence type="ECO:0000313" key="1">
    <source>
        <dbReference type="EMBL" id="MBX54688.1"/>
    </source>
</evidence>
<sequence>MRQMDVGPLTVGLTLWDLRLHSTPFSVLPFHVLVYALPRVAGLAGLCNSS</sequence>
<dbReference type="AlphaFoldDB" id="A0A2P2PIT2"/>
<name>A0A2P2PIT2_RHIMU</name>
<proteinExistence type="predicted"/>